<evidence type="ECO:0000259" key="1">
    <source>
        <dbReference type="Pfam" id="PF13966"/>
    </source>
</evidence>
<feature type="domain" description="Reverse transcriptase zinc-binding" evidence="1">
    <location>
        <begin position="11"/>
        <end position="56"/>
    </location>
</feature>
<dbReference type="Proteomes" id="UP000008311">
    <property type="component" value="Unassembled WGS sequence"/>
</dbReference>
<organism evidence="2 3">
    <name type="scientific">Ricinus communis</name>
    <name type="common">Castor bean</name>
    <dbReference type="NCBI Taxonomy" id="3988"/>
    <lineage>
        <taxon>Eukaryota</taxon>
        <taxon>Viridiplantae</taxon>
        <taxon>Streptophyta</taxon>
        <taxon>Embryophyta</taxon>
        <taxon>Tracheophyta</taxon>
        <taxon>Spermatophyta</taxon>
        <taxon>Magnoliopsida</taxon>
        <taxon>eudicotyledons</taxon>
        <taxon>Gunneridae</taxon>
        <taxon>Pentapetalae</taxon>
        <taxon>rosids</taxon>
        <taxon>fabids</taxon>
        <taxon>Malpighiales</taxon>
        <taxon>Euphorbiaceae</taxon>
        <taxon>Acalyphoideae</taxon>
        <taxon>Acalypheae</taxon>
        <taxon>Ricinus</taxon>
    </lineage>
</organism>
<dbReference type="EMBL" id="EQ973827">
    <property type="protein sequence ID" value="EEF43993.1"/>
    <property type="molecule type" value="Genomic_DNA"/>
</dbReference>
<dbReference type="AlphaFoldDB" id="B9RX88"/>
<dbReference type="InParanoid" id="B9RX88"/>
<keyword evidence="3" id="KW-1185">Reference proteome</keyword>
<gene>
    <name evidence="2" type="ORF">RCOM_1742060</name>
</gene>
<name>B9RX88_RICCO</name>
<evidence type="ECO:0000313" key="3">
    <source>
        <dbReference type="Proteomes" id="UP000008311"/>
    </source>
</evidence>
<reference evidence="3" key="1">
    <citation type="journal article" date="2010" name="Nat. Biotechnol.">
        <title>Draft genome sequence of the oilseed species Ricinus communis.</title>
        <authorList>
            <person name="Chan A.P."/>
            <person name="Crabtree J."/>
            <person name="Zhao Q."/>
            <person name="Lorenzi H."/>
            <person name="Orvis J."/>
            <person name="Puiu D."/>
            <person name="Melake-Berhan A."/>
            <person name="Jones K.M."/>
            <person name="Redman J."/>
            <person name="Chen G."/>
            <person name="Cahoon E.B."/>
            <person name="Gedil M."/>
            <person name="Stanke M."/>
            <person name="Haas B.J."/>
            <person name="Wortman J.R."/>
            <person name="Fraser-Liggett C.M."/>
            <person name="Ravel J."/>
            <person name="Rabinowicz P.D."/>
        </authorList>
    </citation>
    <scope>NUCLEOTIDE SEQUENCE [LARGE SCALE GENOMIC DNA]</scope>
    <source>
        <strain evidence="3">cv. Hale</strain>
    </source>
</reference>
<sequence>MEGHLKLGRAEQVRYFLWLCSHGKILTRGELTRHHMVSISQCPIYNDGSESMAHALEIANLGPFL</sequence>
<protein>
    <recommendedName>
        <fullName evidence="1">Reverse transcriptase zinc-binding domain-containing protein</fullName>
    </recommendedName>
</protein>
<evidence type="ECO:0000313" key="2">
    <source>
        <dbReference type="EMBL" id="EEF43993.1"/>
    </source>
</evidence>
<accession>B9RX88</accession>
<dbReference type="Pfam" id="PF13966">
    <property type="entry name" value="zf-RVT"/>
    <property type="match status" value="1"/>
</dbReference>
<dbReference type="InterPro" id="IPR026960">
    <property type="entry name" value="RVT-Znf"/>
</dbReference>
<proteinExistence type="predicted"/>